<dbReference type="Proteomes" id="UP000197783">
    <property type="component" value="Unassembled WGS sequence"/>
</dbReference>
<evidence type="ECO:0000256" key="1">
    <source>
        <dbReference type="SAM" id="MobiDB-lite"/>
    </source>
</evidence>
<evidence type="ECO:0000313" key="2">
    <source>
        <dbReference type="EMBL" id="OWK32266.1"/>
    </source>
</evidence>
<protein>
    <submittedName>
        <fullName evidence="2">Uncharacterized protein</fullName>
    </submittedName>
</protein>
<dbReference type="EMBL" id="NBBJ01000001">
    <property type="protein sequence ID" value="OWK32266.1"/>
    <property type="molecule type" value="Genomic_DNA"/>
</dbReference>
<feature type="region of interest" description="Disordered" evidence="1">
    <location>
        <begin position="41"/>
        <end position="68"/>
    </location>
</feature>
<reference evidence="2 3" key="1">
    <citation type="submission" date="2017-03" db="EMBL/GenBank/DDBJ databases">
        <title>Genome sequence of Sphingomonas mucosissima DSM 17494.</title>
        <authorList>
            <person name="Poehlein A."/>
            <person name="Wuebbeler J.H."/>
            <person name="Steinbuechel A."/>
            <person name="Daniel R."/>
        </authorList>
    </citation>
    <scope>NUCLEOTIDE SEQUENCE [LARGE SCALE GENOMIC DNA]</scope>
    <source>
        <strain evidence="2 3">DSM 17494</strain>
    </source>
</reference>
<gene>
    <name evidence="2" type="ORF">SPMU_05880</name>
</gene>
<evidence type="ECO:0000313" key="3">
    <source>
        <dbReference type="Proteomes" id="UP000197783"/>
    </source>
</evidence>
<sequence length="308" mass="32924">MGRSVAGDAASIADAIATLDALSRTRALTDDESLRLERLLNRQKASAPTKQGKPARRRPRPASASIEERVRSTLATMRTDFMAPRAIYLAPDDLLAATELGFSEAIDGVPIRPARGRGRSCIYSKQGVARSLGQRGAGAVPYPSSPARRRPGPLNHRPAPGTPRSDLRGRSSARRRQRDSLLFAEPAAVRLRPTGDPAVRLEVADEEERRLRQAAVPQLHHNAVPRQRSLLGACHRLRGVAGAAGARTAAGAAVMSAVASFACPCGVRDEVREPAPETLPCWADGCDGTMNRFTPKFAPPACAGRILT</sequence>
<keyword evidence="3" id="KW-1185">Reference proteome</keyword>
<accession>A0A245ZR99</accession>
<comment type="caution">
    <text evidence="2">The sequence shown here is derived from an EMBL/GenBank/DDBJ whole genome shotgun (WGS) entry which is preliminary data.</text>
</comment>
<proteinExistence type="predicted"/>
<organism evidence="2 3">
    <name type="scientific">Sphingomonas mucosissima</name>
    <dbReference type="NCBI Taxonomy" id="370959"/>
    <lineage>
        <taxon>Bacteria</taxon>
        <taxon>Pseudomonadati</taxon>
        <taxon>Pseudomonadota</taxon>
        <taxon>Alphaproteobacteria</taxon>
        <taxon>Sphingomonadales</taxon>
        <taxon>Sphingomonadaceae</taxon>
        <taxon>Sphingomonas</taxon>
    </lineage>
</organism>
<dbReference type="AlphaFoldDB" id="A0A245ZR99"/>
<name>A0A245ZR99_9SPHN</name>
<feature type="region of interest" description="Disordered" evidence="1">
    <location>
        <begin position="130"/>
        <end position="179"/>
    </location>
</feature>